<comment type="caution">
    <text evidence="7">The sequence shown here is derived from an EMBL/GenBank/DDBJ whole genome shotgun (WGS) entry which is preliminary data.</text>
</comment>
<dbReference type="AlphaFoldDB" id="A0A063Y0B7"/>
<dbReference type="RefSeq" id="WP_036547874.1">
    <property type="nucleotide sequence ID" value="NZ_JMSZ01000032.1"/>
</dbReference>
<dbReference type="Gene3D" id="3.40.50.150">
    <property type="entry name" value="Vaccinia Virus protein VP39"/>
    <property type="match status" value="1"/>
</dbReference>
<keyword evidence="3 7" id="KW-0808">Transferase</keyword>
<dbReference type="STRING" id="267850.ADINL_2273"/>
<evidence type="ECO:0000313" key="8">
    <source>
        <dbReference type="Proteomes" id="UP000027318"/>
    </source>
</evidence>
<feature type="active site" evidence="6">
    <location>
        <position position="393"/>
    </location>
</feature>
<evidence type="ECO:0000313" key="7">
    <source>
        <dbReference type="EMBL" id="KDE39144.1"/>
    </source>
</evidence>
<dbReference type="Pfam" id="PF02353">
    <property type="entry name" value="CMAS"/>
    <property type="match status" value="1"/>
</dbReference>
<keyword evidence="4" id="KW-0949">S-adenosyl-L-methionine</keyword>
<dbReference type="PANTHER" id="PTHR43667:SF2">
    <property type="entry name" value="FATTY ACID C-METHYL TRANSFERASE"/>
    <property type="match status" value="1"/>
</dbReference>
<reference evidence="7 8" key="1">
    <citation type="journal article" date="2005" name="Int. J. Syst. Evol. Microbiol.">
        <title>Nitrincola lacisaponensis gen. nov., sp. nov., a novel alkaliphilic bacterium isolated from an alkaline, saline lake.</title>
        <authorList>
            <person name="Dimitriu P.A."/>
            <person name="Shukla S.K."/>
            <person name="Conradt J."/>
            <person name="Marquez M.C."/>
            <person name="Ventosa A."/>
            <person name="Maglia A."/>
            <person name="Peyton B.M."/>
            <person name="Pinkart H.C."/>
            <person name="Mormile M.R."/>
        </authorList>
    </citation>
    <scope>NUCLEOTIDE SEQUENCE [LARGE SCALE GENOMIC DNA]</scope>
    <source>
        <strain evidence="7 8">4CA</strain>
    </source>
</reference>
<comment type="similarity">
    <text evidence="1">Belongs to the CFA/CMAS family.</text>
</comment>
<dbReference type="Proteomes" id="UP000027318">
    <property type="component" value="Unassembled WGS sequence"/>
</dbReference>
<organism evidence="7 8">
    <name type="scientific">Nitrincola lacisaponensis</name>
    <dbReference type="NCBI Taxonomy" id="267850"/>
    <lineage>
        <taxon>Bacteria</taxon>
        <taxon>Pseudomonadati</taxon>
        <taxon>Pseudomonadota</taxon>
        <taxon>Gammaproteobacteria</taxon>
        <taxon>Oceanospirillales</taxon>
        <taxon>Oceanospirillaceae</taxon>
        <taxon>Nitrincola</taxon>
    </lineage>
</organism>
<name>A0A063Y0B7_9GAMM</name>
<dbReference type="PANTHER" id="PTHR43667">
    <property type="entry name" value="CYCLOPROPANE-FATTY-ACYL-PHOSPHOLIPID SYNTHASE"/>
    <property type="match status" value="1"/>
</dbReference>
<accession>A0A063Y0B7</accession>
<dbReference type="CDD" id="cd02440">
    <property type="entry name" value="AdoMet_MTases"/>
    <property type="match status" value="1"/>
</dbReference>
<dbReference type="EC" id="2.1.1.79" evidence="7"/>
<dbReference type="PIRSF" id="PIRSF003085">
    <property type="entry name" value="CMAS"/>
    <property type="match status" value="1"/>
</dbReference>
<dbReference type="GO" id="GO:0008610">
    <property type="term" value="P:lipid biosynthetic process"/>
    <property type="evidence" value="ECO:0007669"/>
    <property type="project" value="InterPro"/>
</dbReference>
<dbReference type="InterPro" id="IPR050723">
    <property type="entry name" value="CFA/CMAS"/>
</dbReference>
<sequence length="413" mass="48196">MKPSQYQTLSSNDLLSDHSWLNRKLFAAVLKRLPDLDYGTLDLQLPNGQQIQFGKARDGAPRAEIRLNSLRPLRRLLVGGQLGMAESYMAGEWDSPDLVSLVRWVLGNEQHMPDLNQGKLWLRLLNRLTHWRRANTRRGSRRNIAYHYDLGNDFYQLWLDPSMTYSAALFSRPELSLFEAQQTKYRRIAQLLDLQPGQSVLEIGCGWGGFAELAAREYGVQVFGITLSREQLEFAQQRIQNAGLQDQCQFSLTDYRDLQGQFDHIVSIEMFEAVGEENWSTYFQTLKRHLKPGGRAVLQVISIQESRFESYRRNPDFIQRYIFPGGMLPSPERLQQSLEQQGLQLTERQLFGLDYARTLAHWRHQFLEQWPRVQVQGFDERFRRMWLYYLAYCEGGFRHQAIDVGLYQLSHPA</sequence>
<gene>
    <name evidence="7" type="ORF">ADINL_2273</name>
</gene>
<keyword evidence="8" id="KW-1185">Reference proteome</keyword>
<keyword evidence="5" id="KW-0443">Lipid metabolism</keyword>
<protein>
    <submittedName>
        <fullName evidence="7">Cyclopropane-fatty-acyl-phospholipid synthase</fullName>
        <ecNumber evidence="7">2.1.1.79</ecNumber>
    </submittedName>
</protein>
<dbReference type="EMBL" id="JMSZ01000032">
    <property type="protein sequence ID" value="KDE39144.1"/>
    <property type="molecule type" value="Genomic_DNA"/>
</dbReference>
<dbReference type="OrthoDB" id="9782855at2"/>
<dbReference type="InterPro" id="IPR029063">
    <property type="entry name" value="SAM-dependent_MTases_sf"/>
</dbReference>
<evidence type="ECO:0000256" key="1">
    <source>
        <dbReference type="ARBA" id="ARBA00010815"/>
    </source>
</evidence>
<evidence type="ECO:0000256" key="4">
    <source>
        <dbReference type="ARBA" id="ARBA00022691"/>
    </source>
</evidence>
<dbReference type="GO" id="GO:0032259">
    <property type="term" value="P:methylation"/>
    <property type="evidence" value="ECO:0007669"/>
    <property type="project" value="UniProtKB-KW"/>
</dbReference>
<proteinExistence type="inferred from homology"/>
<keyword evidence="2 7" id="KW-0489">Methyltransferase</keyword>
<evidence type="ECO:0000256" key="2">
    <source>
        <dbReference type="ARBA" id="ARBA00022603"/>
    </source>
</evidence>
<dbReference type="GO" id="GO:0008825">
    <property type="term" value="F:cyclopropane-fatty-acyl-phospholipid synthase activity"/>
    <property type="evidence" value="ECO:0007669"/>
    <property type="project" value="UniProtKB-EC"/>
</dbReference>
<evidence type="ECO:0000256" key="5">
    <source>
        <dbReference type="ARBA" id="ARBA00023098"/>
    </source>
</evidence>
<dbReference type="SUPFAM" id="SSF53335">
    <property type="entry name" value="S-adenosyl-L-methionine-dependent methyltransferases"/>
    <property type="match status" value="1"/>
</dbReference>
<dbReference type="InterPro" id="IPR003333">
    <property type="entry name" value="CMAS"/>
</dbReference>
<evidence type="ECO:0000256" key="6">
    <source>
        <dbReference type="PIRSR" id="PIRSR003085-1"/>
    </source>
</evidence>
<evidence type="ECO:0000256" key="3">
    <source>
        <dbReference type="ARBA" id="ARBA00022679"/>
    </source>
</evidence>